<feature type="signal peptide" evidence="1">
    <location>
        <begin position="1"/>
        <end position="23"/>
    </location>
</feature>
<dbReference type="RefSeq" id="WP_191732097.1">
    <property type="nucleotide sequence ID" value="NZ_JACSPR010000001.1"/>
</dbReference>
<proteinExistence type="predicted"/>
<accession>A0A8I0HH07</accession>
<dbReference type="Proteomes" id="UP000650224">
    <property type="component" value="Unassembled WGS sequence"/>
</dbReference>
<dbReference type="AlphaFoldDB" id="A0A8I0HH07"/>
<evidence type="ECO:0008006" key="4">
    <source>
        <dbReference type="Google" id="ProtNLM"/>
    </source>
</evidence>
<organism evidence="2 3">
    <name type="scientific">Corynebacterium gallinarum</name>
    <dbReference type="NCBI Taxonomy" id="2762214"/>
    <lineage>
        <taxon>Bacteria</taxon>
        <taxon>Bacillati</taxon>
        <taxon>Actinomycetota</taxon>
        <taxon>Actinomycetes</taxon>
        <taxon>Mycobacteriales</taxon>
        <taxon>Corynebacteriaceae</taxon>
        <taxon>Corynebacterium</taxon>
    </lineage>
</organism>
<feature type="chain" id="PRO_5038406152" description="Secreted protein" evidence="1">
    <location>
        <begin position="24"/>
        <end position="179"/>
    </location>
</feature>
<name>A0A8I0HH07_9CORY</name>
<evidence type="ECO:0000256" key="1">
    <source>
        <dbReference type="SAM" id="SignalP"/>
    </source>
</evidence>
<dbReference type="PROSITE" id="PS51257">
    <property type="entry name" value="PROKAR_LIPOPROTEIN"/>
    <property type="match status" value="1"/>
</dbReference>
<keyword evidence="1" id="KW-0732">Signal</keyword>
<gene>
    <name evidence="2" type="ORF">H9627_00615</name>
</gene>
<evidence type="ECO:0000313" key="3">
    <source>
        <dbReference type="Proteomes" id="UP000650224"/>
    </source>
</evidence>
<sequence>MKLRSARAGVVALTMLATGLVSCGNVITADVRGDTAFSLNERGDLLVHLDTCDYSAVKINIVAGREHLQGSEVNPTLGTVVTDQPQQGRFTVNMITPESPWRVEQPLEPRESPDLLIISSTITDRSVAGKDEAIPQVSATMSEIAALAPGEVLINEWVGGEELIRNVAIAEADFSASCQ</sequence>
<dbReference type="EMBL" id="JACSPR010000001">
    <property type="protein sequence ID" value="MBD8028840.1"/>
    <property type="molecule type" value="Genomic_DNA"/>
</dbReference>
<keyword evidence="3" id="KW-1185">Reference proteome</keyword>
<protein>
    <recommendedName>
        <fullName evidence="4">Secreted protein</fullName>
    </recommendedName>
</protein>
<comment type="caution">
    <text evidence="2">The sequence shown here is derived from an EMBL/GenBank/DDBJ whole genome shotgun (WGS) entry which is preliminary data.</text>
</comment>
<evidence type="ECO:0000313" key="2">
    <source>
        <dbReference type="EMBL" id="MBD8028840.1"/>
    </source>
</evidence>
<reference evidence="2 3" key="1">
    <citation type="submission" date="2020-08" db="EMBL/GenBank/DDBJ databases">
        <title>A Genomic Blueprint of the Chicken Gut Microbiome.</title>
        <authorList>
            <person name="Gilroy R."/>
            <person name="Ravi A."/>
            <person name="Getino M."/>
            <person name="Pursley I."/>
            <person name="Horton D.L."/>
            <person name="Alikhan N.-F."/>
            <person name="Baker D."/>
            <person name="Gharbi K."/>
            <person name="Hall N."/>
            <person name="Watson M."/>
            <person name="Adriaenssens E.M."/>
            <person name="Foster-Nyarko E."/>
            <person name="Jarju S."/>
            <person name="Secka A."/>
            <person name="Antonio M."/>
            <person name="Oren A."/>
            <person name="Chaudhuri R."/>
            <person name="La Ragione R.M."/>
            <person name="Hildebrand F."/>
            <person name="Pallen M.J."/>
        </authorList>
    </citation>
    <scope>NUCLEOTIDE SEQUENCE [LARGE SCALE GENOMIC DNA]</scope>
    <source>
        <strain evidence="2 3">Sa1YVA5</strain>
    </source>
</reference>